<accession>A0A248SL20</accession>
<evidence type="ECO:0000313" key="1">
    <source>
        <dbReference type="EMBL" id="ASV45080.1"/>
    </source>
</evidence>
<evidence type="ECO:0000313" key="2">
    <source>
        <dbReference type="Proteomes" id="UP000224252"/>
    </source>
</evidence>
<keyword evidence="2" id="KW-1185">Reference proteome</keyword>
<dbReference type="Proteomes" id="UP000224252">
    <property type="component" value="Segment"/>
</dbReference>
<keyword evidence="1" id="KW-0808">Transferase</keyword>
<name>A0A248SL20_9CAUD</name>
<protein>
    <submittedName>
        <fullName evidence="1">Glycosyltransferase</fullName>
    </submittedName>
</protein>
<sequence length="69" mass="7531">MGNEIAVYHYSAWFNNARGPVHHDGVLLLPVISNTESYFAARQAIANDLGIRVEVLNVNSFAYIGPASV</sequence>
<proteinExistence type="predicted"/>
<dbReference type="EMBL" id="MF612073">
    <property type="protein sequence ID" value="ASV45080.1"/>
    <property type="molecule type" value="Genomic_DNA"/>
</dbReference>
<dbReference type="GO" id="GO:0016740">
    <property type="term" value="F:transferase activity"/>
    <property type="evidence" value="ECO:0007669"/>
    <property type="project" value="UniProtKB-KW"/>
</dbReference>
<gene>
    <name evidence="1" type="ORF">SopranoGao_57</name>
</gene>
<organism evidence="1 2">
    <name type="scientific">Klebsiella phage SopranoGao</name>
    <dbReference type="NCBI Taxonomy" id="2026944"/>
    <lineage>
        <taxon>Viruses</taxon>
        <taxon>Duplodnaviria</taxon>
        <taxon>Heunggongvirae</taxon>
        <taxon>Uroviricota</taxon>
        <taxon>Caudoviricetes</taxon>
        <taxon>Lastavirus</taxon>
        <taxon>Lastavirus sopranogao</taxon>
    </lineage>
</organism>
<reference evidence="1 2" key="1">
    <citation type="submission" date="2017-08" db="EMBL/GenBank/DDBJ databases">
        <authorList>
            <person name="de Groot N.N."/>
        </authorList>
    </citation>
    <scope>NUCLEOTIDE SEQUENCE [LARGE SCALE GENOMIC DNA]</scope>
</reference>